<keyword evidence="2" id="KW-1185">Reference proteome</keyword>
<dbReference type="Proteomes" id="UP001464891">
    <property type="component" value="Unassembled WGS sequence"/>
</dbReference>
<dbReference type="EMBL" id="JAMPKM010000004">
    <property type="protein sequence ID" value="MEP0817173.1"/>
    <property type="molecule type" value="Genomic_DNA"/>
</dbReference>
<name>A0ABV0J5W2_9CYAN</name>
<protein>
    <submittedName>
        <fullName evidence="1">Uncharacterized protein</fullName>
    </submittedName>
</protein>
<reference evidence="1 2" key="1">
    <citation type="submission" date="2022-04" db="EMBL/GenBank/DDBJ databases">
        <title>Positive selection, recombination, and allopatry shape intraspecific diversity of widespread and dominant cyanobacteria.</title>
        <authorList>
            <person name="Wei J."/>
            <person name="Shu W."/>
            <person name="Hu C."/>
        </authorList>
    </citation>
    <scope>NUCLEOTIDE SEQUENCE [LARGE SCALE GENOMIC DNA]</scope>
    <source>
        <strain evidence="1 2">GB2-A4</strain>
    </source>
</reference>
<gene>
    <name evidence="1" type="ORF">NC998_08695</name>
</gene>
<comment type="caution">
    <text evidence="1">The sequence shown here is derived from an EMBL/GenBank/DDBJ whole genome shotgun (WGS) entry which is preliminary data.</text>
</comment>
<evidence type="ECO:0000313" key="2">
    <source>
        <dbReference type="Proteomes" id="UP001464891"/>
    </source>
</evidence>
<sequence length="68" mass="7787">MVWTAQSKSSLSIKIITEQIIQAGQLSRREHLQLTSIILSDSKLSSEDRRQINLIFDYLQTGRLKLAD</sequence>
<proteinExistence type="predicted"/>
<evidence type="ECO:0000313" key="1">
    <source>
        <dbReference type="EMBL" id="MEP0817173.1"/>
    </source>
</evidence>
<organism evidence="1 2">
    <name type="scientific">Trichocoleus desertorum GB2-A4</name>
    <dbReference type="NCBI Taxonomy" id="2933944"/>
    <lineage>
        <taxon>Bacteria</taxon>
        <taxon>Bacillati</taxon>
        <taxon>Cyanobacteriota</taxon>
        <taxon>Cyanophyceae</taxon>
        <taxon>Leptolyngbyales</taxon>
        <taxon>Trichocoleusaceae</taxon>
        <taxon>Trichocoleus</taxon>
    </lineage>
</organism>
<accession>A0ABV0J5W2</accession>